<dbReference type="Proteomes" id="UP000033096">
    <property type="component" value="Chromosome"/>
</dbReference>
<sequence length="339" mass="36406">MPDYKFNRTTLVYLLPIALLVISLFVGRYQTPLSAVADESISAFSSLFFGTPASVSTQHTVLFNVRLPRILAALLVGAALSIAGASFQGIFRNPLVSPYILGVGSGAGFGACLAILLWNNYLIIQLMAFAFGLLAMFIAISMGKVSKGTGTLVFVLSGIIVSSIFTALTSLAKYVADPYDQLPAIVFWLMGSLATVRYGDLLYILLPIFIGTLVLLLFRWRINILSLGDEEAKALGMDVEKMRLVIIVCATLVTSAAVSISGVIGWVGLVVPHISRMIVGPNYSRLLPMSMVIGASFMLVVDDLSRTIVATEIPLGILTSLVGAPLFAYLIKKGRMGWN</sequence>
<dbReference type="AlphaFoldDB" id="A0A0E3Q6I7"/>
<dbReference type="FunFam" id="1.10.3470.10:FF:000001">
    <property type="entry name" value="Vitamin B12 ABC transporter permease BtuC"/>
    <property type="match status" value="1"/>
</dbReference>
<evidence type="ECO:0000256" key="11">
    <source>
        <dbReference type="SAM" id="Phobius"/>
    </source>
</evidence>
<keyword evidence="5 11" id="KW-0812">Transmembrane</keyword>
<keyword evidence="6 11" id="KW-1133">Transmembrane helix</keyword>
<accession>A0A0E3Q6I7</accession>
<feature type="transmembrane region" description="Helical" evidence="11">
    <location>
        <begin position="12"/>
        <end position="30"/>
    </location>
</feature>
<feature type="transmembrane region" description="Helical" evidence="11">
    <location>
        <begin position="70"/>
        <end position="91"/>
    </location>
</feature>
<keyword evidence="13" id="KW-1185">Reference proteome</keyword>
<dbReference type="HOGENOM" id="CLU_013016_0_2_2"/>
<dbReference type="KEGG" id="mvc:MSVAZ_2939"/>
<keyword evidence="3" id="KW-0813">Transport</keyword>
<dbReference type="GO" id="GO:0022857">
    <property type="term" value="F:transmembrane transporter activity"/>
    <property type="evidence" value="ECO:0007669"/>
    <property type="project" value="InterPro"/>
</dbReference>
<feature type="transmembrane region" description="Helical" evidence="11">
    <location>
        <begin position="152"/>
        <end position="172"/>
    </location>
</feature>
<feature type="transmembrane region" description="Helical" evidence="11">
    <location>
        <begin position="201"/>
        <end position="222"/>
    </location>
</feature>
<dbReference type="RefSeq" id="WP_048122462.1">
    <property type="nucleotide sequence ID" value="NZ_CP009520.1"/>
</dbReference>
<feature type="transmembrane region" description="Helical" evidence="11">
    <location>
        <begin position="242"/>
        <end position="271"/>
    </location>
</feature>
<evidence type="ECO:0000256" key="7">
    <source>
        <dbReference type="ARBA" id="ARBA00023136"/>
    </source>
</evidence>
<evidence type="ECO:0000313" key="13">
    <source>
        <dbReference type="Proteomes" id="UP000033096"/>
    </source>
</evidence>
<feature type="transmembrane region" description="Helical" evidence="11">
    <location>
        <begin position="98"/>
        <end position="116"/>
    </location>
</feature>
<evidence type="ECO:0000256" key="9">
    <source>
        <dbReference type="ARBA" id="ARBA00064420"/>
    </source>
</evidence>
<name>A0A0E3Q6I7_9EURY</name>
<evidence type="ECO:0000313" key="12">
    <source>
        <dbReference type="EMBL" id="AKB45208.1"/>
    </source>
</evidence>
<evidence type="ECO:0000256" key="2">
    <source>
        <dbReference type="ARBA" id="ARBA00007935"/>
    </source>
</evidence>
<gene>
    <name evidence="12" type="ORF">MSVAZ_2939</name>
</gene>
<dbReference type="EMBL" id="CP009520">
    <property type="protein sequence ID" value="AKB45208.1"/>
    <property type="molecule type" value="Genomic_DNA"/>
</dbReference>
<reference evidence="12 13" key="1">
    <citation type="submission" date="2014-07" db="EMBL/GenBank/DDBJ databases">
        <title>Methanogenic archaea and the global carbon cycle.</title>
        <authorList>
            <person name="Henriksen J.R."/>
            <person name="Luke J."/>
            <person name="Reinhart S."/>
            <person name="Benedict M.N."/>
            <person name="Youngblut N.D."/>
            <person name="Metcalf M.E."/>
            <person name="Whitaker R.J."/>
            <person name="Metcalf W.W."/>
        </authorList>
    </citation>
    <scope>NUCLEOTIDE SEQUENCE [LARGE SCALE GENOMIC DNA]</scope>
    <source>
        <strain evidence="12 13">Z-761</strain>
    </source>
</reference>
<dbReference type="GO" id="GO:0005886">
    <property type="term" value="C:plasma membrane"/>
    <property type="evidence" value="ECO:0007669"/>
    <property type="project" value="UniProtKB-SubCell"/>
</dbReference>
<dbReference type="CDD" id="cd06550">
    <property type="entry name" value="TM_ABC_iron-siderophores_like"/>
    <property type="match status" value="1"/>
</dbReference>
<protein>
    <recommendedName>
        <fullName evidence="10">Cobalamin import system permease protein BtuC</fullName>
    </recommendedName>
</protein>
<evidence type="ECO:0000256" key="1">
    <source>
        <dbReference type="ARBA" id="ARBA00004651"/>
    </source>
</evidence>
<comment type="similarity">
    <text evidence="2">Belongs to the binding-protein-dependent transport system permease family. FecCD subfamily.</text>
</comment>
<proteinExistence type="inferred from homology"/>
<organism evidence="12 13">
    <name type="scientific">Methanosarcina vacuolata Z-761</name>
    <dbReference type="NCBI Taxonomy" id="1434123"/>
    <lineage>
        <taxon>Archaea</taxon>
        <taxon>Methanobacteriati</taxon>
        <taxon>Methanobacteriota</taxon>
        <taxon>Stenosarchaea group</taxon>
        <taxon>Methanomicrobia</taxon>
        <taxon>Methanosarcinales</taxon>
        <taxon>Methanosarcinaceae</taxon>
        <taxon>Methanosarcina</taxon>
    </lineage>
</organism>
<dbReference type="GO" id="GO:0033214">
    <property type="term" value="P:siderophore-iron import into cell"/>
    <property type="evidence" value="ECO:0007669"/>
    <property type="project" value="TreeGrafter"/>
</dbReference>
<comment type="subunit">
    <text evidence="9">The complex is composed of two ATP-binding proteins (BtuD), two transmembrane proteins (BtuC) and a solute-binding protein (BtuF).</text>
</comment>
<dbReference type="InterPro" id="IPR000522">
    <property type="entry name" value="ABC_transptr_permease_BtuC"/>
</dbReference>
<dbReference type="Pfam" id="PF01032">
    <property type="entry name" value="FecCD"/>
    <property type="match status" value="1"/>
</dbReference>
<evidence type="ECO:0000256" key="4">
    <source>
        <dbReference type="ARBA" id="ARBA00022475"/>
    </source>
</evidence>
<comment type="function">
    <text evidence="8">Required for corrinoid utilization. Probably part of the ABC transporter complex BtuCDF involved in cobalamin (vitamin B12) import. Probably involved in the translocation of the substrate across the membrane.</text>
</comment>
<keyword evidence="4" id="KW-1003">Cell membrane</keyword>
<evidence type="ECO:0000256" key="5">
    <source>
        <dbReference type="ARBA" id="ARBA00022692"/>
    </source>
</evidence>
<dbReference type="InterPro" id="IPR037294">
    <property type="entry name" value="ABC_BtuC-like"/>
</dbReference>
<evidence type="ECO:0000256" key="8">
    <source>
        <dbReference type="ARBA" id="ARBA00053891"/>
    </source>
</evidence>
<feature type="transmembrane region" description="Helical" evidence="11">
    <location>
        <begin position="313"/>
        <end position="331"/>
    </location>
</feature>
<feature type="transmembrane region" description="Helical" evidence="11">
    <location>
        <begin position="122"/>
        <end position="140"/>
    </location>
</feature>
<evidence type="ECO:0000256" key="6">
    <source>
        <dbReference type="ARBA" id="ARBA00022989"/>
    </source>
</evidence>
<dbReference type="PANTHER" id="PTHR30472">
    <property type="entry name" value="FERRIC ENTEROBACTIN TRANSPORT SYSTEM PERMEASE PROTEIN"/>
    <property type="match status" value="1"/>
</dbReference>
<dbReference type="Gene3D" id="1.10.3470.10">
    <property type="entry name" value="ABC transporter involved in vitamin B12 uptake, BtuC"/>
    <property type="match status" value="1"/>
</dbReference>
<dbReference type="GeneID" id="24811460"/>
<dbReference type="STRING" id="1434123.MSVAZ_2939"/>
<evidence type="ECO:0000256" key="10">
    <source>
        <dbReference type="ARBA" id="ARBA00071366"/>
    </source>
</evidence>
<keyword evidence="7 11" id="KW-0472">Membrane</keyword>
<comment type="subcellular location">
    <subcellularLocation>
        <location evidence="1">Cell membrane</location>
        <topology evidence="1">Multi-pass membrane protein</topology>
    </subcellularLocation>
</comment>
<dbReference type="PANTHER" id="PTHR30472:SF70">
    <property type="entry name" value="MOLYBDATE IMPORT SYSTEM PERMEASE PROTEIN MOLB"/>
    <property type="match status" value="1"/>
</dbReference>
<dbReference type="SUPFAM" id="SSF81345">
    <property type="entry name" value="ABC transporter involved in vitamin B12 uptake, BtuC"/>
    <property type="match status" value="1"/>
</dbReference>
<dbReference type="PATRIC" id="fig|1434123.4.peg.3609"/>
<evidence type="ECO:0000256" key="3">
    <source>
        <dbReference type="ARBA" id="ARBA00022448"/>
    </source>
</evidence>